<evidence type="ECO:0000313" key="2">
    <source>
        <dbReference type="Proteomes" id="UP001189773"/>
    </source>
</evidence>
<evidence type="ECO:0008006" key="3">
    <source>
        <dbReference type="Google" id="ProtNLM"/>
    </source>
</evidence>
<proteinExistence type="predicted"/>
<accession>A0ABN9JEZ6</accession>
<dbReference type="RefSeq" id="WP_012436110.1">
    <property type="nucleotide sequence ID" value="NZ_CATWDO010000003.1"/>
</dbReference>
<dbReference type="EMBL" id="CATZAR010000021">
    <property type="protein sequence ID" value="CAJ0806267.1"/>
    <property type="molecule type" value="Genomic_DNA"/>
</dbReference>
<dbReference type="Proteomes" id="UP001189773">
    <property type="component" value="Unassembled WGS sequence"/>
</dbReference>
<reference evidence="1 2" key="1">
    <citation type="submission" date="2023-07" db="EMBL/GenBank/DDBJ databases">
        <authorList>
            <person name="Peeters C."/>
        </authorList>
    </citation>
    <scope>NUCLEOTIDE SEQUENCE [LARGE SCALE GENOMIC DNA]</scope>
    <source>
        <strain evidence="1 2">LMG 18095</strain>
    </source>
</reference>
<name>A0ABN9JEZ6_9RALS</name>
<comment type="caution">
    <text evidence="1">The sequence shown here is derived from an EMBL/GenBank/DDBJ whole genome shotgun (WGS) entry which is preliminary data.</text>
</comment>
<protein>
    <recommendedName>
        <fullName evidence="3">HAD family hydrolase</fullName>
    </recommendedName>
</protein>
<evidence type="ECO:0000313" key="1">
    <source>
        <dbReference type="EMBL" id="CAJ0806267.1"/>
    </source>
</evidence>
<keyword evidence="2" id="KW-1185">Reference proteome</keyword>
<organism evidence="1 2">
    <name type="scientific">Ralstonia thomasii</name>
    <dbReference type="NCBI Taxonomy" id="3058596"/>
    <lineage>
        <taxon>Bacteria</taxon>
        <taxon>Pseudomonadati</taxon>
        <taxon>Pseudomonadota</taxon>
        <taxon>Betaproteobacteria</taxon>
        <taxon>Burkholderiales</taxon>
        <taxon>Burkholderiaceae</taxon>
        <taxon>Ralstonia</taxon>
    </lineage>
</organism>
<sequence>MIVGLDYDGTCTKAPAIWDRFIADCTEAGHTVVCITMRTPDEAVEMPCEVIYTARKAKIPHLNSLSRRVDIWIDDAPHWLFQDAL</sequence>
<gene>
    <name evidence="1" type="ORF">LMG18095_04412</name>
</gene>